<dbReference type="GO" id="GO:0006167">
    <property type="term" value="P:AMP biosynthetic process"/>
    <property type="evidence" value="ECO:0007669"/>
    <property type="project" value="TreeGrafter"/>
</dbReference>
<evidence type="ECO:0000259" key="2">
    <source>
        <dbReference type="PROSITE" id="PS51462"/>
    </source>
</evidence>
<comment type="caution">
    <text evidence="3">The sequence shown here is derived from an EMBL/GenBank/DDBJ whole genome shotgun (WGS) entry which is preliminary data.</text>
</comment>
<feature type="domain" description="Nudix hydrolase" evidence="2">
    <location>
        <begin position="11"/>
        <end position="149"/>
    </location>
</feature>
<protein>
    <submittedName>
        <fullName evidence="3">NUDIX hydrolase</fullName>
    </submittedName>
</protein>
<gene>
    <name evidence="3" type="ORF">AWH69_12860</name>
</gene>
<evidence type="ECO:0000313" key="4">
    <source>
        <dbReference type="Proteomes" id="UP000076976"/>
    </source>
</evidence>
<dbReference type="EMBL" id="LQZG01000003">
    <property type="protein sequence ID" value="OAB87228.1"/>
    <property type="molecule type" value="Genomic_DNA"/>
</dbReference>
<dbReference type="InterPro" id="IPR000086">
    <property type="entry name" value="NUDIX_hydrolase_dom"/>
</dbReference>
<dbReference type="Proteomes" id="UP000076976">
    <property type="component" value="Unassembled WGS sequence"/>
</dbReference>
<dbReference type="InterPro" id="IPR051325">
    <property type="entry name" value="Nudix_hydrolase_domain"/>
</dbReference>
<dbReference type="STRING" id="262209.AWH69_12860"/>
<dbReference type="PROSITE" id="PS51462">
    <property type="entry name" value="NUDIX"/>
    <property type="match status" value="1"/>
</dbReference>
<dbReference type="PROSITE" id="PS00893">
    <property type="entry name" value="NUDIX_BOX"/>
    <property type="match status" value="1"/>
</dbReference>
<reference evidence="3 4" key="1">
    <citation type="submission" date="2016-01" db="EMBL/GenBank/DDBJ databases">
        <title>Janibacter melonis strain CD11_4 genome sequencing and assembly.</title>
        <authorList>
            <person name="Nair G.R."/>
            <person name="Kaur G."/>
            <person name="Chander A.M."/>
            <person name="Mayilraj S."/>
        </authorList>
    </citation>
    <scope>NUCLEOTIDE SEQUENCE [LARGE SCALE GENOMIC DNA]</scope>
    <source>
        <strain evidence="3 4">CD11-4</strain>
    </source>
</reference>
<dbReference type="SUPFAM" id="SSF55811">
    <property type="entry name" value="Nudix"/>
    <property type="match status" value="1"/>
</dbReference>
<dbReference type="InterPro" id="IPR015797">
    <property type="entry name" value="NUDIX_hydrolase-like_dom_sf"/>
</dbReference>
<dbReference type="GO" id="GO:0004081">
    <property type="term" value="F:bis(5'-nucleosyl)-tetraphosphatase (asymmetrical) activity"/>
    <property type="evidence" value="ECO:0007669"/>
    <property type="project" value="TreeGrafter"/>
</dbReference>
<accession>A0A176QC43</accession>
<name>A0A176QC43_9MICO</name>
<dbReference type="RefSeq" id="WP_068276276.1">
    <property type="nucleotide sequence ID" value="NZ_LQZG01000003.1"/>
</dbReference>
<evidence type="ECO:0000256" key="1">
    <source>
        <dbReference type="ARBA" id="ARBA00022801"/>
    </source>
</evidence>
<dbReference type="GO" id="GO:0006754">
    <property type="term" value="P:ATP biosynthetic process"/>
    <property type="evidence" value="ECO:0007669"/>
    <property type="project" value="TreeGrafter"/>
</dbReference>
<evidence type="ECO:0000313" key="3">
    <source>
        <dbReference type="EMBL" id="OAB87228.1"/>
    </source>
</evidence>
<dbReference type="PANTHER" id="PTHR21340">
    <property type="entry name" value="DIADENOSINE 5,5-P1,P4-TETRAPHOSPHATE PYROPHOSPHOHYDROLASE MUTT"/>
    <property type="match status" value="1"/>
</dbReference>
<dbReference type="PANTHER" id="PTHR21340:SF7">
    <property type="entry name" value="NUDIX HYDROLASE DOMAIN-CONTAINING PROTEIN"/>
    <property type="match status" value="1"/>
</dbReference>
<dbReference type="AlphaFoldDB" id="A0A176QC43"/>
<dbReference type="Gene3D" id="3.90.79.10">
    <property type="entry name" value="Nucleoside Triphosphate Pyrophosphohydrolase"/>
    <property type="match status" value="1"/>
</dbReference>
<keyword evidence="4" id="KW-1185">Reference proteome</keyword>
<proteinExistence type="predicted"/>
<organism evidence="3 4">
    <name type="scientific">Janibacter melonis</name>
    <dbReference type="NCBI Taxonomy" id="262209"/>
    <lineage>
        <taxon>Bacteria</taxon>
        <taxon>Bacillati</taxon>
        <taxon>Actinomycetota</taxon>
        <taxon>Actinomycetes</taxon>
        <taxon>Micrococcales</taxon>
        <taxon>Intrasporangiaceae</taxon>
        <taxon>Janibacter</taxon>
    </lineage>
</organism>
<dbReference type="InterPro" id="IPR020084">
    <property type="entry name" value="NUDIX_hydrolase_CS"/>
</dbReference>
<sequence>MPRTSAGLLPYRHDGERTLVFVARMGGPLWARRERAWSVVKGEHDADEEPLAAAEREFREEVGVDAPPGPRTDLGEVRQSGGKRVHVWAVEAGAELAFVASETFEMEWPPRSGRRQSFPEVDTAQWLDLDAARECLVAAQTDFLDRLPR</sequence>
<dbReference type="Pfam" id="PF00293">
    <property type="entry name" value="NUDIX"/>
    <property type="match status" value="1"/>
</dbReference>
<dbReference type="CDD" id="cd04662">
    <property type="entry name" value="NUDIX_Hydrolase"/>
    <property type="match status" value="1"/>
</dbReference>
<keyword evidence="1 3" id="KW-0378">Hydrolase</keyword>